<dbReference type="SUPFAM" id="SSF53271">
    <property type="entry name" value="PRTase-like"/>
    <property type="match status" value="1"/>
</dbReference>
<comment type="similarity">
    <text evidence="1">Belongs to the ComF/GntX family.</text>
</comment>
<dbReference type="Gene3D" id="3.40.50.2020">
    <property type="match status" value="1"/>
</dbReference>
<comment type="caution">
    <text evidence="2">The sequence shown here is derived from an EMBL/GenBank/DDBJ whole genome shotgun (WGS) entry which is preliminary data.</text>
</comment>
<proteinExistence type="inferred from homology"/>
<dbReference type="InterPro" id="IPR000836">
    <property type="entry name" value="PRTase_dom"/>
</dbReference>
<protein>
    <recommendedName>
        <fullName evidence="4">Amidophosphoribosyltransferase</fullName>
    </recommendedName>
</protein>
<organism evidence="2 3">
    <name type="scientific">Pseudoalteromonas aurantia 208</name>
    <dbReference type="NCBI Taxonomy" id="1314867"/>
    <lineage>
        <taxon>Bacteria</taxon>
        <taxon>Pseudomonadati</taxon>
        <taxon>Pseudomonadota</taxon>
        <taxon>Gammaproteobacteria</taxon>
        <taxon>Alteromonadales</taxon>
        <taxon>Pseudoalteromonadaceae</taxon>
        <taxon>Pseudoalteromonas</taxon>
    </lineage>
</organism>
<dbReference type="CDD" id="cd06223">
    <property type="entry name" value="PRTases_typeI"/>
    <property type="match status" value="1"/>
</dbReference>
<reference evidence="2 3" key="1">
    <citation type="submission" date="2015-03" db="EMBL/GenBank/DDBJ databases">
        <title>Genome sequence of Pseudoalteromonas aurantia.</title>
        <authorList>
            <person name="Xie B.-B."/>
            <person name="Rong J.-C."/>
            <person name="Qin Q.-L."/>
            <person name="Zhang Y.-Z."/>
        </authorList>
    </citation>
    <scope>NUCLEOTIDE SEQUENCE [LARGE SCALE GENOMIC DNA]</scope>
    <source>
        <strain evidence="2 3">208</strain>
    </source>
</reference>
<keyword evidence="3" id="KW-1185">Reference proteome</keyword>
<sequence length="227" mass="25317">MALRKIIDWLMPNICICCHAPLATHDVICPYCLEDMPLFAHSEGNLLLRPDIQRDFALPNCSGLIACGWYESQLKVWLKGYKFQHKAYYKKALQQVITQQFSGCLSHTAFTPDLTIVIPLHPIRLATRGFNQVSQTWQPCLLNTVTPIPTLVRSHNTQAQSNLSRHKRQHNIKGAFYVEGSMEGLNVALVDDIITSGATMNAAARACLEAGAAQVWAFTTALTPLNR</sequence>
<dbReference type="RefSeq" id="WP_192506116.1">
    <property type="nucleotide sequence ID" value="NZ_AQGV01000010.1"/>
</dbReference>
<dbReference type="InterPro" id="IPR029057">
    <property type="entry name" value="PRTase-like"/>
</dbReference>
<evidence type="ECO:0008006" key="4">
    <source>
        <dbReference type="Google" id="ProtNLM"/>
    </source>
</evidence>
<dbReference type="PANTHER" id="PTHR47505:SF1">
    <property type="entry name" value="DNA UTILIZATION PROTEIN YHGH"/>
    <property type="match status" value="1"/>
</dbReference>
<accession>A0ABR9E6I2</accession>
<dbReference type="InterPro" id="IPR051910">
    <property type="entry name" value="ComF/GntX_DNA_util-trans"/>
</dbReference>
<evidence type="ECO:0000313" key="2">
    <source>
        <dbReference type="EMBL" id="MBE0366601.1"/>
    </source>
</evidence>
<dbReference type="EMBL" id="AQGV01000010">
    <property type="protein sequence ID" value="MBE0366601.1"/>
    <property type="molecule type" value="Genomic_DNA"/>
</dbReference>
<dbReference type="PANTHER" id="PTHR47505">
    <property type="entry name" value="DNA UTILIZATION PROTEIN YHGH"/>
    <property type="match status" value="1"/>
</dbReference>
<dbReference type="Proteomes" id="UP000615755">
    <property type="component" value="Unassembled WGS sequence"/>
</dbReference>
<evidence type="ECO:0000313" key="3">
    <source>
        <dbReference type="Proteomes" id="UP000615755"/>
    </source>
</evidence>
<gene>
    <name evidence="2" type="ORF">PAUR_a3639</name>
</gene>
<name>A0ABR9E6I2_9GAMM</name>
<evidence type="ECO:0000256" key="1">
    <source>
        <dbReference type="ARBA" id="ARBA00008007"/>
    </source>
</evidence>